<reference evidence="2 3" key="1">
    <citation type="submission" date="2016-04" db="EMBL/GenBank/DDBJ databases">
        <authorList>
            <consortium name="Pathogen Informatics"/>
        </authorList>
    </citation>
    <scope>NUCLEOTIDE SEQUENCE [LARGE SCALE GENOMIC DNA]</scope>
    <source>
        <strain evidence="2 3">H050680373</strain>
    </source>
</reference>
<dbReference type="EMBL" id="FKIF01000001">
    <property type="protein sequence ID" value="SAI65518.1"/>
    <property type="molecule type" value="Genomic_DNA"/>
</dbReference>
<dbReference type="RefSeq" id="WP_066122693.1">
    <property type="nucleotide sequence ID" value="NZ_FKIF01000001.1"/>
</dbReference>
<proteinExistence type="predicted"/>
<dbReference type="Pfam" id="PF01425">
    <property type="entry name" value="Amidase"/>
    <property type="match status" value="1"/>
</dbReference>
<dbReference type="PANTHER" id="PTHR46310">
    <property type="entry name" value="AMIDASE 1"/>
    <property type="match status" value="1"/>
</dbReference>
<dbReference type="GO" id="GO:0050537">
    <property type="term" value="F:mandelamide amidase activity"/>
    <property type="evidence" value="ECO:0007669"/>
    <property type="project" value="UniProtKB-EC"/>
</dbReference>
<gene>
    <name evidence="2" type="primary">mdlY</name>
    <name evidence="2" type="ORF">SAMEA3906486_00261</name>
</gene>
<dbReference type="InterPro" id="IPR023631">
    <property type="entry name" value="Amidase_dom"/>
</dbReference>
<dbReference type="SUPFAM" id="SSF75304">
    <property type="entry name" value="Amidase signature (AS) enzymes"/>
    <property type="match status" value="1"/>
</dbReference>
<dbReference type="Gene3D" id="3.90.1300.10">
    <property type="entry name" value="Amidase signature (AS) domain"/>
    <property type="match status" value="1"/>
</dbReference>
<dbReference type="InterPro" id="IPR036928">
    <property type="entry name" value="AS_sf"/>
</dbReference>
<dbReference type="EC" id="6.3.5.-" evidence="2"/>
<keyword evidence="3" id="KW-1185">Reference proteome</keyword>
<accession>A0A157S517</accession>
<keyword evidence="2" id="KW-0436">Ligase</keyword>
<sequence length="412" mass="42569">MHAFRPLPFEDSVGAWVPHGRFQLAASASGPLDGLRFAAKDLFDVAGHRTGAGNPDWLATHGPAPAHSAVVDTLLRAGATLAGKTITDELAYSIHGENVHYGAPRNTRAPDRVTGGSSSGSAAAAAAGLCDFALGTDTGGSTRVPASYCGLWGLRTTHGRLSAAGLVPLSPLYDTATWLAVDADVFARVGDVLMTGEAARPWRGAIVLQDAREQADDAFQPLVDRVAALAAGMLAAPVPAVRASSAGLETWRATYITLSAQDAWRTHGEWIEATRPRFAPAVEGRWRAAASVDAGAAARAAALRDDLRAELRALLGEDRFAILPSASSAALRRDADAATVDRVRAQTFRITSLAGLAGLPQVSIPFLGEDGLPYGVSVLGPAGSDLALIRLARELGARAGALGTAGARAVAQ</sequence>
<evidence type="ECO:0000259" key="1">
    <source>
        <dbReference type="Pfam" id="PF01425"/>
    </source>
</evidence>
<dbReference type="STRING" id="288768.SAMEA3906486_00261"/>
<dbReference type="AlphaFoldDB" id="A0A157S517"/>
<organism evidence="2 3">
    <name type="scientific">Bordetella ansorpii</name>
    <dbReference type="NCBI Taxonomy" id="288768"/>
    <lineage>
        <taxon>Bacteria</taxon>
        <taxon>Pseudomonadati</taxon>
        <taxon>Pseudomonadota</taxon>
        <taxon>Betaproteobacteria</taxon>
        <taxon>Burkholderiales</taxon>
        <taxon>Alcaligenaceae</taxon>
        <taxon>Bordetella</taxon>
    </lineage>
</organism>
<keyword evidence="2" id="KW-0378">Hydrolase</keyword>
<feature type="domain" description="Amidase" evidence="1">
    <location>
        <begin position="26"/>
        <end position="197"/>
    </location>
</feature>
<dbReference type="PANTHER" id="PTHR46310:SF7">
    <property type="entry name" value="AMIDASE 1"/>
    <property type="match status" value="1"/>
</dbReference>
<dbReference type="Proteomes" id="UP000076848">
    <property type="component" value="Unassembled WGS sequence"/>
</dbReference>
<evidence type="ECO:0000313" key="3">
    <source>
        <dbReference type="Proteomes" id="UP000076848"/>
    </source>
</evidence>
<dbReference type="GO" id="GO:0016874">
    <property type="term" value="F:ligase activity"/>
    <property type="evidence" value="ECO:0007669"/>
    <property type="project" value="UniProtKB-KW"/>
</dbReference>
<dbReference type="NCBIfam" id="NF006169">
    <property type="entry name" value="PRK08310.1"/>
    <property type="match status" value="1"/>
</dbReference>
<name>A0A157S517_9BORD</name>
<protein>
    <submittedName>
        <fullName evidence="2">Amidase</fullName>
        <ecNumber evidence="2">3.5.1.86</ecNumber>
        <ecNumber evidence="2">6.3.5.-</ecNumber>
    </submittedName>
</protein>
<evidence type="ECO:0000313" key="2">
    <source>
        <dbReference type="EMBL" id="SAI65518.1"/>
    </source>
</evidence>
<dbReference type="EC" id="3.5.1.86" evidence="2"/>
<dbReference type="OrthoDB" id="8576090at2"/>